<evidence type="ECO:0000256" key="1">
    <source>
        <dbReference type="SAM" id="Phobius"/>
    </source>
</evidence>
<keyword evidence="1" id="KW-1133">Transmembrane helix</keyword>
<organism evidence="2 3">
    <name type="scientific">Zingiber officinale</name>
    <name type="common">Ginger</name>
    <name type="synonym">Amomum zingiber</name>
    <dbReference type="NCBI Taxonomy" id="94328"/>
    <lineage>
        <taxon>Eukaryota</taxon>
        <taxon>Viridiplantae</taxon>
        <taxon>Streptophyta</taxon>
        <taxon>Embryophyta</taxon>
        <taxon>Tracheophyta</taxon>
        <taxon>Spermatophyta</taxon>
        <taxon>Magnoliopsida</taxon>
        <taxon>Liliopsida</taxon>
        <taxon>Zingiberales</taxon>
        <taxon>Zingiberaceae</taxon>
        <taxon>Zingiber</taxon>
    </lineage>
</organism>
<proteinExistence type="predicted"/>
<keyword evidence="1" id="KW-0472">Membrane</keyword>
<sequence length="107" mass="12169">MNARGYPSSEPLCLCCRMSICVERSEVKRGMCPLRVLLIFFSATVIGFFLIRNLKIQPSLDEEEESQKGKLTLSNEVRRTICSGFWTRVDMASGRYLWRIMASVVAA</sequence>
<evidence type="ECO:0000313" key="3">
    <source>
        <dbReference type="Proteomes" id="UP000734854"/>
    </source>
</evidence>
<comment type="caution">
    <text evidence="2">The sequence shown here is derived from an EMBL/GenBank/DDBJ whole genome shotgun (WGS) entry which is preliminary data.</text>
</comment>
<name>A0A8J5LFK2_ZINOF</name>
<dbReference type="PANTHER" id="PTHR34132:SF4">
    <property type="entry name" value="EXPRESSED PROTEIN"/>
    <property type="match status" value="1"/>
</dbReference>
<gene>
    <name evidence="2" type="ORF">ZIOFF_015730</name>
</gene>
<dbReference type="Proteomes" id="UP000734854">
    <property type="component" value="Unassembled WGS sequence"/>
</dbReference>
<keyword evidence="1" id="KW-0812">Transmembrane</keyword>
<dbReference type="AlphaFoldDB" id="A0A8J5LFK2"/>
<dbReference type="PANTHER" id="PTHR34132">
    <property type="entry name" value="EMB|CAB87627.1-RELATED"/>
    <property type="match status" value="1"/>
</dbReference>
<accession>A0A8J5LFK2</accession>
<protein>
    <submittedName>
        <fullName evidence="2">Uncharacterized protein</fullName>
    </submittedName>
</protein>
<dbReference type="EMBL" id="JACMSC010000004">
    <property type="protein sequence ID" value="KAG6525763.1"/>
    <property type="molecule type" value="Genomic_DNA"/>
</dbReference>
<keyword evidence="3" id="KW-1185">Reference proteome</keyword>
<reference evidence="2 3" key="1">
    <citation type="submission" date="2020-08" db="EMBL/GenBank/DDBJ databases">
        <title>Plant Genome Project.</title>
        <authorList>
            <person name="Zhang R.-G."/>
        </authorList>
    </citation>
    <scope>NUCLEOTIDE SEQUENCE [LARGE SCALE GENOMIC DNA]</scope>
    <source>
        <tissue evidence="2">Rhizome</tissue>
    </source>
</reference>
<feature type="transmembrane region" description="Helical" evidence="1">
    <location>
        <begin position="34"/>
        <end position="51"/>
    </location>
</feature>
<evidence type="ECO:0000313" key="2">
    <source>
        <dbReference type="EMBL" id="KAG6525763.1"/>
    </source>
</evidence>